<keyword evidence="2" id="KW-1185">Reference proteome</keyword>
<organism evidence="1 2">
    <name type="scientific">Rhodococcus gannanensis</name>
    <dbReference type="NCBI Taxonomy" id="1960308"/>
    <lineage>
        <taxon>Bacteria</taxon>
        <taxon>Bacillati</taxon>
        <taxon>Actinomycetota</taxon>
        <taxon>Actinomycetes</taxon>
        <taxon>Mycobacteriales</taxon>
        <taxon>Nocardiaceae</taxon>
        <taxon>Rhodococcus</taxon>
    </lineage>
</organism>
<gene>
    <name evidence="1" type="ORF">ACFSJG_25240</name>
</gene>
<proteinExistence type="predicted"/>
<comment type="caution">
    <text evidence="1">The sequence shown here is derived from an EMBL/GenBank/DDBJ whole genome shotgun (WGS) entry which is preliminary data.</text>
</comment>
<sequence length="1109" mass="116704">MTVTPALADAIEIFSDLGWRGAAIEDAPTLSLGTAEQRRAALAGLRSGAWGEFGRIRENTYGYISWVDVDEAALALFAIRLGVDAQRSAQIMPHSNRIPDDLAADVLATRGPEFAARFVGAVCVSSRRAWEHCTSAHAGVAVRLVARHTLPVPENIEYLKDWAVYALGALTGRGELFPDSRGWMDAAAIESGYAAHARVAVAVGMPATGPFPETLLPAIERGWIDRDEVVELAFAALDAAQRPGDRKAWLQLLLGGLAVGDDVLQDRADALISVLAFGDPFVVEALTPVLVADADDDLLVDLLTVALGVKTRKARRLVLKAVAARPKPGADAVDALTPLVAEHAADGDRTLVRAAEAVLAAWDVTVDAAEAEADPVRGLWRATPPLWEVPRFELGNVGPAALTDAAAALLSRGSSAVDVEVEHFLALANAVAHDDPDAARAALRGVPENWIEGLCVVPSWRDGGDNPLRDRDSDSDSLWVSATVWEPLRAREAAVVARLGAAPNLLSTPSWVDLRIDPADLLERVREYTATGAAAAEADLYLAMTRLDLASMTDTRRAEFASLAVPVVLQSGEPMTVTVGGAIAAYAVDPVVEPPVVVDARWKSWRPALTLPDALADFPPRLDDESYRTPGLAVFPTWGDAAGSDVTHDESAERGAVLRQAARRAVPFTPGLAVNMLGAQRGFHHAAAADGGAAVVEAWQRGLLRPGVADVRLLDWSAAPPRNLAAFARSAVDLAEEGLLSVLWPVLDALVGAGLEAPRMPAGTADVAEAIARLLPEARAAVDAGAADAAVLDLPGTRGLAARPGSSRAAQVARAIVAQLPEPTAAAPLPPAPATGPEFAQVWADGAGTAPATPDGVTLTAAWADPAAPTKRIVLDLTLPGRVDRFRVDKGWYYDLECEGQCAATRYTRDSPSERGPRDSWLYWDADAGALAVAEHRNRTAGTDAPLDRNGPVPPLTTSMVAVVLAGLCHDAPDLYYVTAILTARAVGSESVRAAMRALLTQPDVSPARMMKVLESDPELLPVLWPVLTESVRCAAETSGPLPRWLNRVLDVAMRSAPVLREAALRGLIPEDAAAWTGLAAVAGRTGSAAAVVKARTLLGELGLPAVSA</sequence>
<dbReference type="Proteomes" id="UP001597286">
    <property type="component" value="Unassembled WGS sequence"/>
</dbReference>
<dbReference type="RefSeq" id="WP_378487991.1">
    <property type="nucleotide sequence ID" value="NZ_JBHUFB010000021.1"/>
</dbReference>
<accession>A0ABW4PC38</accession>
<evidence type="ECO:0000313" key="1">
    <source>
        <dbReference type="EMBL" id="MFD1815534.1"/>
    </source>
</evidence>
<reference evidence="2" key="1">
    <citation type="journal article" date="2019" name="Int. J. Syst. Evol. Microbiol.">
        <title>The Global Catalogue of Microorganisms (GCM) 10K type strain sequencing project: providing services to taxonomists for standard genome sequencing and annotation.</title>
        <authorList>
            <consortium name="The Broad Institute Genomics Platform"/>
            <consortium name="The Broad Institute Genome Sequencing Center for Infectious Disease"/>
            <person name="Wu L."/>
            <person name="Ma J."/>
        </authorList>
    </citation>
    <scope>NUCLEOTIDE SEQUENCE [LARGE SCALE GENOMIC DNA]</scope>
    <source>
        <strain evidence="2">DT72</strain>
    </source>
</reference>
<dbReference type="EMBL" id="JBHUFB010000021">
    <property type="protein sequence ID" value="MFD1815534.1"/>
    <property type="molecule type" value="Genomic_DNA"/>
</dbReference>
<name>A0ABW4PC38_9NOCA</name>
<evidence type="ECO:0008006" key="3">
    <source>
        <dbReference type="Google" id="ProtNLM"/>
    </source>
</evidence>
<evidence type="ECO:0000313" key="2">
    <source>
        <dbReference type="Proteomes" id="UP001597286"/>
    </source>
</evidence>
<protein>
    <recommendedName>
        <fullName evidence="3">HEAT repeat domain-containing protein</fullName>
    </recommendedName>
</protein>